<protein>
    <recommendedName>
        <fullName evidence="3">F-box domain-containing protein</fullName>
    </recommendedName>
</protein>
<dbReference type="AlphaFoldDB" id="A0AAD7NVW0"/>
<name>A0AAD7NVW0_9AGAR</name>
<accession>A0AAD7NVW0</accession>
<comment type="caution">
    <text evidence="1">The sequence shown here is derived from an EMBL/GenBank/DDBJ whole genome shotgun (WGS) entry which is preliminary data.</text>
</comment>
<reference evidence="1" key="1">
    <citation type="submission" date="2023-03" db="EMBL/GenBank/DDBJ databases">
        <title>Massive genome expansion in bonnet fungi (Mycena s.s.) driven by repeated elements and novel gene families across ecological guilds.</title>
        <authorList>
            <consortium name="Lawrence Berkeley National Laboratory"/>
            <person name="Harder C.B."/>
            <person name="Miyauchi S."/>
            <person name="Viragh M."/>
            <person name="Kuo A."/>
            <person name="Thoen E."/>
            <person name="Andreopoulos B."/>
            <person name="Lu D."/>
            <person name="Skrede I."/>
            <person name="Drula E."/>
            <person name="Henrissat B."/>
            <person name="Morin E."/>
            <person name="Kohler A."/>
            <person name="Barry K."/>
            <person name="LaButti K."/>
            <person name="Morin E."/>
            <person name="Salamov A."/>
            <person name="Lipzen A."/>
            <person name="Mereny Z."/>
            <person name="Hegedus B."/>
            <person name="Baldrian P."/>
            <person name="Stursova M."/>
            <person name="Weitz H."/>
            <person name="Taylor A."/>
            <person name="Grigoriev I.V."/>
            <person name="Nagy L.G."/>
            <person name="Martin F."/>
            <person name="Kauserud H."/>
        </authorList>
    </citation>
    <scope>NUCLEOTIDE SEQUENCE</scope>
    <source>
        <strain evidence="1">CBHHK182m</strain>
    </source>
</reference>
<sequence>MNSKQCPQCGAVEKGDDILVSDLYAPPGSRYGALLNSNDSPLDSDVVVIESSISRTDARLVSINGEMARLNKRLKLLEEEQLSLSISRTQSRSILSPLRKIPPEILAEIFLWTLPSDKVAVEDGIHITDSPWLLTHIRRQWKQVCISTPSMWSLVVMAYHPKMKLSSLCPVWMLETQIARARRLKIHFFGFETTDAQSQTEMFQYLAKHASMWEEVNLQLTPTLSALLPDLKNRIPSLRSLWLWWENEESVTVAQSMDFLESASSLVDLAIINNEHRRILITSLFPAHQLTCYELECPWGIHLSILRLARNLVEARVWIRFDDTLWATSGEIVELPYLRRLYISAIKALEYFRVPALEELAFNFKPSVVPFVVGVIQSLLARSSCTLRCLCICSCPDVPTFITLLQNIPSILTLRIIPASVVNVNTLLIGLSVFVGATVVAPQLSCISLGFMAEGGPTPADYRVYAQMLASRWTSGFCALRSASLLLEPGTLECDATSLVELQKLREEGLDFDYVHGEDALPIIDRWVYSHPIYIP</sequence>
<dbReference type="EMBL" id="JARKIB010000008">
    <property type="protein sequence ID" value="KAJ7777086.1"/>
    <property type="molecule type" value="Genomic_DNA"/>
</dbReference>
<dbReference type="SUPFAM" id="SSF52047">
    <property type="entry name" value="RNI-like"/>
    <property type="match status" value="1"/>
</dbReference>
<evidence type="ECO:0008006" key="3">
    <source>
        <dbReference type="Google" id="ProtNLM"/>
    </source>
</evidence>
<organism evidence="1 2">
    <name type="scientific">Mycena metata</name>
    <dbReference type="NCBI Taxonomy" id="1033252"/>
    <lineage>
        <taxon>Eukaryota</taxon>
        <taxon>Fungi</taxon>
        <taxon>Dikarya</taxon>
        <taxon>Basidiomycota</taxon>
        <taxon>Agaricomycotina</taxon>
        <taxon>Agaricomycetes</taxon>
        <taxon>Agaricomycetidae</taxon>
        <taxon>Agaricales</taxon>
        <taxon>Marasmiineae</taxon>
        <taxon>Mycenaceae</taxon>
        <taxon>Mycena</taxon>
    </lineage>
</organism>
<gene>
    <name evidence="1" type="ORF">B0H16DRAFT_1504292</name>
</gene>
<dbReference type="Proteomes" id="UP001215598">
    <property type="component" value="Unassembled WGS sequence"/>
</dbReference>
<proteinExistence type="predicted"/>
<keyword evidence="2" id="KW-1185">Reference proteome</keyword>
<evidence type="ECO:0000313" key="1">
    <source>
        <dbReference type="EMBL" id="KAJ7777086.1"/>
    </source>
</evidence>
<evidence type="ECO:0000313" key="2">
    <source>
        <dbReference type="Proteomes" id="UP001215598"/>
    </source>
</evidence>